<reference evidence="1" key="1">
    <citation type="journal article" date="2014" name="Int. J. Syst. Evol. Microbiol.">
        <title>Complete genome sequence of Corynebacterium casei LMG S-19264T (=DSM 44701T), isolated from a smear-ripened cheese.</title>
        <authorList>
            <consortium name="US DOE Joint Genome Institute (JGI-PGF)"/>
            <person name="Walter F."/>
            <person name="Albersmeier A."/>
            <person name="Kalinowski J."/>
            <person name="Ruckert C."/>
        </authorList>
    </citation>
    <scope>NUCLEOTIDE SEQUENCE</scope>
    <source>
        <strain evidence="1">JCM 3086</strain>
    </source>
</reference>
<evidence type="ECO:0000313" key="1">
    <source>
        <dbReference type="EMBL" id="GGJ43726.1"/>
    </source>
</evidence>
<dbReference type="EMBL" id="BMQA01000028">
    <property type="protein sequence ID" value="GGJ43726.1"/>
    <property type="molecule type" value="Genomic_DNA"/>
</dbReference>
<comment type="caution">
    <text evidence="1">The sequence shown here is derived from an EMBL/GenBank/DDBJ whole genome shotgun (WGS) entry which is preliminary data.</text>
</comment>
<name>A0A917L5Y2_9ACTN</name>
<reference evidence="1" key="2">
    <citation type="submission" date="2020-09" db="EMBL/GenBank/DDBJ databases">
        <authorList>
            <person name="Sun Q."/>
            <person name="Ohkuma M."/>
        </authorList>
    </citation>
    <scope>NUCLEOTIDE SEQUENCE</scope>
    <source>
        <strain evidence="1">JCM 3086</strain>
    </source>
</reference>
<dbReference type="Proteomes" id="UP000657574">
    <property type="component" value="Unassembled WGS sequence"/>
</dbReference>
<keyword evidence="2" id="KW-1185">Reference proteome</keyword>
<evidence type="ECO:0000313" key="2">
    <source>
        <dbReference type="Proteomes" id="UP000657574"/>
    </source>
</evidence>
<organism evidence="1 2">
    <name type="scientific">Streptomyces brasiliensis</name>
    <dbReference type="NCBI Taxonomy" id="1954"/>
    <lineage>
        <taxon>Bacteria</taxon>
        <taxon>Bacillati</taxon>
        <taxon>Actinomycetota</taxon>
        <taxon>Actinomycetes</taxon>
        <taxon>Kitasatosporales</taxon>
        <taxon>Streptomycetaceae</taxon>
        <taxon>Streptomyces</taxon>
    </lineage>
</organism>
<evidence type="ECO:0008006" key="3">
    <source>
        <dbReference type="Google" id="ProtNLM"/>
    </source>
</evidence>
<sequence length="60" mass="7023">MVVSVTVKDTPPGECPQCWQHAHDRRVHRNLRPREDCPQCVDHMINGCPYIVPKKKSGWW</sequence>
<gene>
    <name evidence="1" type="ORF">GCM10010121_063700</name>
</gene>
<accession>A0A917L5Y2</accession>
<protein>
    <recommendedName>
        <fullName evidence="3">PRL2-8</fullName>
    </recommendedName>
</protein>
<proteinExistence type="predicted"/>
<dbReference type="AlphaFoldDB" id="A0A917L5Y2"/>